<feature type="transmembrane region" description="Helical" evidence="1">
    <location>
        <begin position="124"/>
        <end position="149"/>
    </location>
</feature>
<dbReference type="Proteomes" id="UP001139493">
    <property type="component" value="Unassembled WGS sequence"/>
</dbReference>
<organism evidence="2 3">
    <name type="scientific">Promicromonospora thailandica</name>
    <dbReference type="NCBI Taxonomy" id="765201"/>
    <lineage>
        <taxon>Bacteria</taxon>
        <taxon>Bacillati</taxon>
        <taxon>Actinomycetota</taxon>
        <taxon>Actinomycetes</taxon>
        <taxon>Micrococcales</taxon>
        <taxon>Promicromonosporaceae</taxon>
        <taxon>Promicromonospora</taxon>
    </lineage>
</organism>
<gene>
    <name evidence="2" type="ORF">APR03_003022</name>
</gene>
<evidence type="ECO:0000256" key="1">
    <source>
        <dbReference type="SAM" id="Phobius"/>
    </source>
</evidence>
<keyword evidence="3" id="KW-1185">Reference proteome</keyword>
<evidence type="ECO:0000313" key="2">
    <source>
        <dbReference type="EMBL" id="MCP2265664.1"/>
    </source>
</evidence>
<reference evidence="2" key="1">
    <citation type="submission" date="2022-06" db="EMBL/GenBank/DDBJ databases">
        <title>Genomic Encyclopedia of Archaeal and Bacterial Type Strains, Phase II (KMG-II): from individual species to whole genera.</title>
        <authorList>
            <person name="Goeker M."/>
        </authorList>
    </citation>
    <scope>NUCLEOTIDE SEQUENCE</scope>
    <source>
        <strain evidence="2">DSM 26652</strain>
    </source>
</reference>
<comment type="caution">
    <text evidence="2">The sequence shown here is derived from an EMBL/GenBank/DDBJ whole genome shotgun (WGS) entry which is preliminary data.</text>
</comment>
<dbReference type="EMBL" id="JAMTCS010000009">
    <property type="protein sequence ID" value="MCP2265664.1"/>
    <property type="molecule type" value="Genomic_DNA"/>
</dbReference>
<keyword evidence="1" id="KW-1133">Transmembrane helix</keyword>
<dbReference type="Pfam" id="PF22564">
    <property type="entry name" value="HAAS"/>
    <property type="match status" value="1"/>
</dbReference>
<dbReference type="AlphaFoldDB" id="A0A9X2G2J2"/>
<sequence length="153" mass="15930">MTITPELPPLVEAYLADLDRALAGTDPRERADTVAAVREHAVESLARHGRNDDGARRVLGELGPVEHIAAEATPAPVAAPAAPAGKVEPTDVVLAALAVLLWPLAPVFLVWATVRLRAGVGNRALQWVTIALSAVTVVAGVVLVVTHLLSRAA</sequence>
<protein>
    <submittedName>
        <fullName evidence="2">Uncharacterized protein</fullName>
    </submittedName>
</protein>
<dbReference type="RefSeq" id="WP_253836964.1">
    <property type="nucleotide sequence ID" value="NZ_JAMTCS010000009.1"/>
</dbReference>
<name>A0A9X2G2J2_9MICO</name>
<feature type="transmembrane region" description="Helical" evidence="1">
    <location>
        <begin position="92"/>
        <end position="112"/>
    </location>
</feature>
<keyword evidence="1" id="KW-0812">Transmembrane</keyword>
<accession>A0A9X2G2J2</accession>
<evidence type="ECO:0000313" key="3">
    <source>
        <dbReference type="Proteomes" id="UP001139493"/>
    </source>
</evidence>
<proteinExistence type="predicted"/>
<keyword evidence="1" id="KW-0472">Membrane</keyword>